<feature type="binding site" description="axial binding residue" evidence="2">
    <location>
        <position position="408"/>
    </location>
    <ligand>
        <name>heme</name>
        <dbReference type="ChEBI" id="CHEBI:30413"/>
    </ligand>
    <ligandPart>
        <name>Fe</name>
        <dbReference type="ChEBI" id="CHEBI:18248"/>
    </ligandPart>
</feature>
<reference evidence="5 6" key="1">
    <citation type="journal article" date="2019" name="Genome Biol. Evol.">
        <title>Insights into the evolution of the New World diploid cottons (Gossypium, subgenus Houzingenia) based on genome sequencing.</title>
        <authorList>
            <person name="Grover C.E."/>
            <person name="Arick M.A. 2nd"/>
            <person name="Thrash A."/>
            <person name="Conover J.L."/>
            <person name="Sanders W.S."/>
            <person name="Peterson D.G."/>
            <person name="Frelichowski J.E."/>
            <person name="Scheffler J.A."/>
            <person name="Scheffler B.E."/>
            <person name="Wendel J.F."/>
        </authorList>
    </citation>
    <scope>NUCLEOTIDE SEQUENCE [LARGE SCALE GENOMIC DNA]</scope>
    <source>
        <strain evidence="5">27</strain>
        <tissue evidence="5">Leaf</tissue>
    </source>
</reference>
<comment type="caution">
    <text evidence="5">The sequence shown here is derived from an EMBL/GenBank/DDBJ whole genome shotgun (WGS) entry which is preliminary data.</text>
</comment>
<evidence type="ECO:0000313" key="6">
    <source>
        <dbReference type="Proteomes" id="UP000593561"/>
    </source>
</evidence>
<dbReference type="GO" id="GO:0005506">
    <property type="term" value="F:iron ion binding"/>
    <property type="evidence" value="ECO:0007669"/>
    <property type="project" value="InterPro"/>
</dbReference>
<dbReference type="Gene3D" id="1.10.630.10">
    <property type="entry name" value="Cytochrome P450"/>
    <property type="match status" value="1"/>
</dbReference>
<protein>
    <recommendedName>
        <fullName evidence="7">Cytochrome P450</fullName>
    </recommendedName>
</protein>
<dbReference type="PRINTS" id="PR00385">
    <property type="entry name" value="P450"/>
</dbReference>
<evidence type="ECO:0000313" key="5">
    <source>
        <dbReference type="EMBL" id="MBA0611508.1"/>
    </source>
</evidence>
<evidence type="ECO:0008006" key="7">
    <source>
        <dbReference type="Google" id="ProtNLM"/>
    </source>
</evidence>
<dbReference type="InterPro" id="IPR002401">
    <property type="entry name" value="Cyt_P450_E_grp-I"/>
</dbReference>
<feature type="transmembrane region" description="Helical" evidence="4">
    <location>
        <begin position="6"/>
        <end position="24"/>
    </location>
</feature>
<dbReference type="Proteomes" id="UP000593561">
    <property type="component" value="Unassembled WGS sequence"/>
</dbReference>
<dbReference type="PRINTS" id="PR00463">
    <property type="entry name" value="EP450I"/>
</dbReference>
<dbReference type="CDD" id="cd11073">
    <property type="entry name" value="CYP76-like"/>
    <property type="match status" value="1"/>
</dbReference>
<name>A0A7J8RCF5_GOSDV</name>
<evidence type="ECO:0000256" key="3">
    <source>
        <dbReference type="RuleBase" id="RU000461"/>
    </source>
</evidence>
<keyword evidence="2 3" id="KW-0408">Iron</keyword>
<dbReference type="InterPro" id="IPR036396">
    <property type="entry name" value="Cyt_P450_sf"/>
</dbReference>
<sequence>MDFLNWLMYFVFYLILFLAFHLITRRKLVRSHKLPPGPPTISIFGNLFQVGDKPHRFLAKLAKIHGDIMTLKLGHTTTVVFSSATMAKEILQKHDAVTCNRTIPDALRALQHHEAGLPWMPVSTTWRNLRKICNLHIFATPKLDANQYLRRSKVEQLLAGVRESSLIGEAIEIRQGIMEELGKPNFGDYFPIANLDLQGIRRRVAILFRKMMDLFDKMVDDRMELRRMNDYISTDDFLDILLQLSHQGNSEKLDRNLIKHLILVDLVVGAIETTTSTLEWAMAELLQNPKVLQEARGELKQIIGEGNLVEESNITCLPYLQAIVKETMRLHPSFPLLLPRKAEADIEIHSFVIPKGTQLLINAWAIGRDPKFWEEPDLFRPERFIRSEMDVKGRDFGLIPFGGGRRICPGLPLAIRMLHLMLGGLIHSFDWKLENNITPESLDMKDKYGLFLQKAQPLRIIPISN</sequence>
<accession>A0A7J8RCF5</accession>
<dbReference type="InterPro" id="IPR001128">
    <property type="entry name" value="Cyt_P450"/>
</dbReference>
<dbReference type="InterPro" id="IPR017972">
    <property type="entry name" value="Cyt_P450_CS"/>
</dbReference>
<keyword evidence="4" id="KW-1133">Transmembrane helix</keyword>
<keyword evidence="3" id="KW-0560">Oxidoreductase</keyword>
<dbReference type="GO" id="GO:0004497">
    <property type="term" value="F:monooxygenase activity"/>
    <property type="evidence" value="ECO:0007669"/>
    <property type="project" value="UniProtKB-KW"/>
</dbReference>
<dbReference type="GO" id="GO:0016705">
    <property type="term" value="F:oxidoreductase activity, acting on paired donors, with incorporation or reduction of molecular oxygen"/>
    <property type="evidence" value="ECO:0007669"/>
    <property type="project" value="InterPro"/>
</dbReference>
<comment type="similarity">
    <text evidence="1 3">Belongs to the cytochrome P450 family.</text>
</comment>
<dbReference type="AlphaFoldDB" id="A0A7J8RCF5"/>
<keyword evidence="4" id="KW-0472">Membrane</keyword>
<evidence type="ECO:0000256" key="1">
    <source>
        <dbReference type="ARBA" id="ARBA00010617"/>
    </source>
</evidence>
<dbReference type="PANTHER" id="PTHR47950:SF23">
    <property type="entry name" value="GERANIOL 8-HYDROXYLASE-LIKE"/>
    <property type="match status" value="1"/>
</dbReference>
<dbReference type="GO" id="GO:0020037">
    <property type="term" value="F:heme binding"/>
    <property type="evidence" value="ECO:0007669"/>
    <property type="project" value="InterPro"/>
</dbReference>
<keyword evidence="4" id="KW-0812">Transmembrane</keyword>
<keyword evidence="2 3" id="KW-0349">Heme</keyword>
<dbReference type="Pfam" id="PF00067">
    <property type="entry name" value="p450"/>
    <property type="match status" value="1"/>
</dbReference>
<evidence type="ECO:0000256" key="2">
    <source>
        <dbReference type="PIRSR" id="PIRSR602401-1"/>
    </source>
</evidence>
<dbReference type="SUPFAM" id="SSF48264">
    <property type="entry name" value="Cytochrome P450"/>
    <property type="match status" value="1"/>
</dbReference>
<gene>
    <name evidence="5" type="ORF">Godav_012190</name>
</gene>
<dbReference type="EMBL" id="JABFAC010000004">
    <property type="protein sequence ID" value="MBA0611508.1"/>
    <property type="molecule type" value="Genomic_DNA"/>
</dbReference>
<dbReference type="FunFam" id="1.10.630.10:FF:000163">
    <property type="entry name" value="Geraniol 8-hydroxylase"/>
    <property type="match status" value="1"/>
</dbReference>
<dbReference type="PROSITE" id="PS00086">
    <property type="entry name" value="CYTOCHROME_P450"/>
    <property type="match status" value="1"/>
</dbReference>
<keyword evidence="2 3" id="KW-0479">Metal-binding</keyword>
<dbReference type="PANTHER" id="PTHR47950">
    <property type="entry name" value="CYTOCHROME P450, FAMILY 76, SUBFAMILY C, POLYPEPTIDE 5-RELATED"/>
    <property type="match status" value="1"/>
</dbReference>
<evidence type="ECO:0000256" key="4">
    <source>
        <dbReference type="SAM" id="Phobius"/>
    </source>
</evidence>
<proteinExistence type="inferred from homology"/>
<keyword evidence="6" id="KW-1185">Reference proteome</keyword>
<comment type="cofactor">
    <cofactor evidence="2">
        <name>heme</name>
        <dbReference type="ChEBI" id="CHEBI:30413"/>
    </cofactor>
</comment>
<keyword evidence="3" id="KW-0503">Monooxygenase</keyword>
<organism evidence="5 6">
    <name type="scientific">Gossypium davidsonii</name>
    <name type="common">Davidson's cotton</name>
    <name type="synonym">Gossypium klotzschianum subsp. davidsonii</name>
    <dbReference type="NCBI Taxonomy" id="34287"/>
    <lineage>
        <taxon>Eukaryota</taxon>
        <taxon>Viridiplantae</taxon>
        <taxon>Streptophyta</taxon>
        <taxon>Embryophyta</taxon>
        <taxon>Tracheophyta</taxon>
        <taxon>Spermatophyta</taxon>
        <taxon>Magnoliopsida</taxon>
        <taxon>eudicotyledons</taxon>
        <taxon>Gunneridae</taxon>
        <taxon>Pentapetalae</taxon>
        <taxon>rosids</taxon>
        <taxon>malvids</taxon>
        <taxon>Malvales</taxon>
        <taxon>Malvaceae</taxon>
        <taxon>Malvoideae</taxon>
        <taxon>Gossypium</taxon>
    </lineage>
</organism>